<evidence type="ECO:0000313" key="2">
    <source>
        <dbReference type="EMBL" id="CCX16491.1"/>
    </source>
</evidence>
<dbReference type="OrthoDB" id="3533623at2759"/>
<dbReference type="AlphaFoldDB" id="U4LCC9"/>
<reference evidence="2 3" key="1">
    <citation type="journal article" date="2013" name="PLoS Genet.">
        <title>The genome and development-dependent transcriptomes of Pyronema confluens: a window into fungal evolution.</title>
        <authorList>
            <person name="Traeger S."/>
            <person name="Altegoer F."/>
            <person name="Freitag M."/>
            <person name="Gabaldon T."/>
            <person name="Kempken F."/>
            <person name="Kumar A."/>
            <person name="Marcet-Houben M."/>
            <person name="Poggeler S."/>
            <person name="Stajich J.E."/>
            <person name="Nowrousian M."/>
        </authorList>
    </citation>
    <scope>NUCLEOTIDE SEQUENCE [LARGE SCALE GENOMIC DNA]</scope>
    <source>
        <strain evidence="3">CBS 100304</strain>
        <tissue evidence="2">Vegetative mycelium</tissue>
    </source>
</reference>
<feature type="compositionally biased region" description="Basic and acidic residues" evidence="1">
    <location>
        <begin position="281"/>
        <end position="291"/>
    </location>
</feature>
<gene>
    <name evidence="2" type="ORF">PCON_03134</name>
</gene>
<evidence type="ECO:0000313" key="3">
    <source>
        <dbReference type="Proteomes" id="UP000018144"/>
    </source>
</evidence>
<keyword evidence="3" id="KW-1185">Reference proteome</keyword>
<dbReference type="Proteomes" id="UP000018144">
    <property type="component" value="Unassembled WGS sequence"/>
</dbReference>
<evidence type="ECO:0000256" key="1">
    <source>
        <dbReference type="SAM" id="MobiDB-lite"/>
    </source>
</evidence>
<sequence>MSNFESPLQSPTNDGRALNWVLDHVTTHEETYGDIYPARLPLRTIFTLNCQTGASSPNTFRGELMKLLSDLPAQPCTLPPIFLTSFIKKCFPADFTSVDFDQALTALDYLRDLDMRRKNEVEKATKAKGQHDTKIKQMQNRLQKLDLLYAKALVGIRRFTLIHELSAPKFSRVQCSALLNTLYPLEEEDINLHLTAPQLSKQRQALWGYIIGVQQNGPGILDGVKGYNGGWKQISEVIYAYCKLSLELIQKAEDLTRPISYGSFQSDVSIEEPQSPRISTKRRDSDSRSSEGEFEGNGGRRSTLDKLVRGLQLAQRFRKKSTNKLGNSEWNSSKGKLYQSEFNSSQKGLAAQEWQQREEVSMFA</sequence>
<accession>U4LCC9</accession>
<name>U4LCC9_PYROM</name>
<dbReference type="eggNOG" id="ENOG502S1TZ">
    <property type="taxonomic scope" value="Eukaryota"/>
</dbReference>
<dbReference type="OMA" id="TTHEETY"/>
<organism evidence="2 3">
    <name type="scientific">Pyronema omphalodes (strain CBS 100304)</name>
    <name type="common">Pyronema confluens</name>
    <dbReference type="NCBI Taxonomy" id="1076935"/>
    <lineage>
        <taxon>Eukaryota</taxon>
        <taxon>Fungi</taxon>
        <taxon>Dikarya</taxon>
        <taxon>Ascomycota</taxon>
        <taxon>Pezizomycotina</taxon>
        <taxon>Pezizomycetes</taxon>
        <taxon>Pezizales</taxon>
        <taxon>Pyronemataceae</taxon>
        <taxon>Pyronema</taxon>
    </lineage>
</organism>
<proteinExistence type="predicted"/>
<feature type="region of interest" description="Disordered" evidence="1">
    <location>
        <begin position="266"/>
        <end position="301"/>
    </location>
</feature>
<protein>
    <submittedName>
        <fullName evidence="2">Uncharacterized protein</fullName>
    </submittedName>
</protein>
<dbReference type="EMBL" id="HF936418">
    <property type="protein sequence ID" value="CCX16491.1"/>
    <property type="molecule type" value="Genomic_DNA"/>
</dbReference>